<name>A0A1H1JMG1_9BURK</name>
<sequence>MFDPSHGVASARHTRSPRASMMQLTKVSLALLLACASCATYADANCEAKAKTHDDFLACTSADTKNILNDAEKFYQNLHAKLKGDNLAELEKNHDLWSEKLQSDCKLFGMAFSDWTGNYMPDTDFQVAACRQDTAKQKLEFYKWLTCSDDMESSEHPECSKVNRILGRTK</sequence>
<proteinExistence type="predicted"/>
<evidence type="ECO:0000256" key="1">
    <source>
        <dbReference type="SAM" id="SignalP"/>
    </source>
</evidence>
<dbReference type="OrthoDB" id="9009455at2"/>
<keyword evidence="3" id="KW-1185">Reference proteome</keyword>
<feature type="signal peptide" evidence="1">
    <location>
        <begin position="1"/>
        <end position="44"/>
    </location>
</feature>
<dbReference type="RefSeq" id="WP_143026447.1">
    <property type="nucleotide sequence ID" value="NZ_FNKP01000003.1"/>
</dbReference>
<organism evidence="2 3">
    <name type="scientific">Paraburkholderia fungorum</name>
    <dbReference type="NCBI Taxonomy" id="134537"/>
    <lineage>
        <taxon>Bacteria</taxon>
        <taxon>Pseudomonadati</taxon>
        <taxon>Pseudomonadota</taxon>
        <taxon>Betaproteobacteria</taxon>
        <taxon>Burkholderiales</taxon>
        <taxon>Burkholderiaceae</taxon>
        <taxon>Paraburkholderia</taxon>
    </lineage>
</organism>
<dbReference type="EMBL" id="FNKP01000003">
    <property type="protein sequence ID" value="SDR51173.1"/>
    <property type="molecule type" value="Genomic_DNA"/>
</dbReference>
<protein>
    <recommendedName>
        <fullName evidence="4">Lysozyme inhibitor LprI N-terminal domain-containing protein</fullName>
    </recommendedName>
</protein>
<evidence type="ECO:0000313" key="2">
    <source>
        <dbReference type="EMBL" id="SDR51173.1"/>
    </source>
</evidence>
<accession>A0A1H1JMG1</accession>
<dbReference type="AlphaFoldDB" id="A0A1H1JMG1"/>
<feature type="chain" id="PRO_5010367445" description="Lysozyme inhibitor LprI N-terminal domain-containing protein" evidence="1">
    <location>
        <begin position="45"/>
        <end position="170"/>
    </location>
</feature>
<evidence type="ECO:0008006" key="4">
    <source>
        <dbReference type="Google" id="ProtNLM"/>
    </source>
</evidence>
<reference evidence="3" key="1">
    <citation type="submission" date="2016-10" db="EMBL/GenBank/DDBJ databases">
        <authorList>
            <person name="Varghese N."/>
        </authorList>
    </citation>
    <scope>NUCLEOTIDE SEQUENCE [LARGE SCALE GENOMIC DNA]</scope>
    <source>
        <strain evidence="3">GAS106B</strain>
    </source>
</reference>
<dbReference type="Proteomes" id="UP000183487">
    <property type="component" value="Unassembled WGS sequence"/>
</dbReference>
<gene>
    <name evidence="2" type="ORF">SAMN05443245_6852</name>
</gene>
<keyword evidence="1" id="KW-0732">Signal</keyword>
<evidence type="ECO:0000313" key="3">
    <source>
        <dbReference type="Proteomes" id="UP000183487"/>
    </source>
</evidence>